<accession>A0A8S3Q6H1</accession>
<dbReference type="EMBL" id="CAJPWZ010000353">
    <property type="protein sequence ID" value="CAG2191121.1"/>
    <property type="molecule type" value="Genomic_DNA"/>
</dbReference>
<dbReference type="SUPFAM" id="SSF63825">
    <property type="entry name" value="YWTD domain"/>
    <property type="match status" value="1"/>
</dbReference>
<dbReference type="InterPro" id="IPR011042">
    <property type="entry name" value="6-blade_b-propeller_TolB-like"/>
</dbReference>
<gene>
    <name evidence="3" type="ORF">MEDL_6350</name>
</gene>
<evidence type="ECO:0000256" key="1">
    <source>
        <dbReference type="ARBA" id="ARBA00022737"/>
    </source>
</evidence>
<dbReference type="Proteomes" id="UP000683360">
    <property type="component" value="Unassembled WGS sequence"/>
</dbReference>
<organism evidence="3 4">
    <name type="scientific">Mytilus edulis</name>
    <name type="common">Blue mussel</name>
    <dbReference type="NCBI Taxonomy" id="6550"/>
    <lineage>
        <taxon>Eukaryota</taxon>
        <taxon>Metazoa</taxon>
        <taxon>Spiralia</taxon>
        <taxon>Lophotrochozoa</taxon>
        <taxon>Mollusca</taxon>
        <taxon>Bivalvia</taxon>
        <taxon>Autobranchia</taxon>
        <taxon>Pteriomorphia</taxon>
        <taxon>Mytilida</taxon>
        <taxon>Mytiloidea</taxon>
        <taxon>Mytilidae</taxon>
        <taxon>Mytilinae</taxon>
        <taxon>Mytilus</taxon>
    </lineage>
</organism>
<dbReference type="Gene3D" id="2.120.10.30">
    <property type="entry name" value="TolB, C-terminal domain"/>
    <property type="match status" value="1"/>
</dbReference>
<keyword evidence="1" id="KW-0677">Repeat</keyword>
<dbReference type="InterPro" id="IPR001258">
    <property type="entry name" value="NHL_repeat"/>
</dbReference>
<dbReference type="OrthoDB" id="6136258at2759"/>
<feature type="repeat" description="NHL" evidence="2">
    <location>
        <begin position="188"/>
        <end position="218"/>
    </location>
</feature>
<keyword evidence="4" id="KW-1185">Reference proteome</keyword>
<dbReference type="PROSITE" id="PS51125">
    <property type="entry name" value="NHL"/>
    <property type="match status" value="1"/>
</dbReference>
<protein>
    <submittedName>
        <fullName evidence="3">Uncharacterized protein</fullName>
    </submittedName>
</protein>
<evidence type="ECO:0000256" key="2">
    <source>
        <dbReference type="PROSITE-ProRule" id="PRU00504"/>
    </source>
</evidence>
<sequence length="225" mass="25119">MMLVLPNKNIENLTPTLQKRISTKLSNISGCSLLPNGRMVLSCYRRDKIISHKSDGSKDFEIQTLGLTFDVVFIGDDSIAVTSGSSNQIYIIDIKRRILKESIKVNSSNGGVVCKYGHLIYCAQEKGLKIISLDDRIITKISNTKLPIFAYVTAFGDKLFYTDYTKNNVICCAYHGNTIWTFCDRSVLMSPLGISVDNDGNVYVAGNYTHNVVIISPDGQRYRQL</sequence>
<name>A0A8S3Q6H1_MYTED</name>
<reference evidence="3" key="1">
    <citation type="submission" date="2021-03" db="EMBL/GenBank/DDBJ databases">
        <authorList>
            <person name="Bekaert M."/>
        </authorList>
    </citation>
    <scope>NUCLEOTIDE SEQUENCE</scope>
</reference>
<comment type="caution">
    <text evidence="3">The sequence shown here is derived from an EMBL/GenBank/DDBJ whole genome shotgun (WGS) entry which is preliminary data.</text>
</comment>
<dbReference type="AlphaFoldDB" id="A0A8S3Q6H1"/>
<proteinExistence type="predicted"/>
<evidence type="ECO:0000313" key="3">
    <source>
        <dbReference type="EMBL" id="CAG2191121.1"/>
    </source>
</evidence>
<evidence type="ECO:0000313" key="4">
    <source>
        <dbReference type="Proteomes" id="UP000683360"/>
    </source>
</evidence>